<evidence type="ECO:0000256" key="4">
    <source>
        <dbReference type="ARBA" id="ARBA00022912"/>
    </source>
</evidence>
<dbReference type="PRINTS" id="PR01764">
    <property type="entry name" value="MAPKPHPHTASE"/>
</dbReference>
<dbReference type="Pfam" id="PF00581">
    <property type="entry name" value="Rhodanese"/>
    <property type="match status" value="1"/>
</dbReference>
<dbReference type="PROSITE" id="PS00383">
    <property type="entry name" value="TYR_PHOSPHATASE_1"/>
    <property type="match status" value="1"/>
</dbReference>
<name>A0AA35R4Y7_GEOBA</name>
<keyword evidence="10" id="KW-1185">Reference proteome</keyword>
<dbReference type="AlphaFoldDB" id="A0AA35R4Y7"/>
<dbReference type="GO" id="GO:0043409">
    <property type="term" value="P:negative regulation of MAPK cascade"/>
    <property type="evidence" value="ECO:0007669"/>
    <property type="project" value="TreeGrafter"/>
</dbReference>
<dbReference type="GO" id="GO:0005737">
    <property type="term" value="C:cytoplasm"/>
    <property type="evidence" value="ECO:0007669"/>
    <property type="project" value="TreeGrafter"/>
</dbReference>
<evidence type="ECO:0000256" key="1">
    <source>
        <dbReference type="ARBA" id="ARBA00008601"/>
    </source>
</evidence>
<dbReference type="Pfam" id="PF00782">
    <property type="entry name" value="DSPc"/>
    <property type="match status" value="1"/>
</dbReference>
<protein>
    <recommendedName>
        <fullName evidence="2">protein-tyrosine-phosphatase</fullName>
        <ecNumber evidence="2">3.1.3.48</ecNumber>
    </recommendedName>
</protein>
<dbReference type="EC" id="3.1.3.48" evidence="2"/>
<feature type="domain" description="Tyrosine-protein phosphatase" evidence="6">
    <location>
        <begin position="499"/>
        <end position="640"/>
    </location>
</feature>
<evidence type="ECO:0000259" key="7">
    <source>
        <dbReference type="PROSITE" id="PS50056"/>
    </source>
</evidence>
<dbReference type="InterPro" id="IPR014854">
    <property type="entry name" value="Nse4_C"/>
</dbReference>
<dbReference type="Proteomes" id="UP001174909">
    <property type="component" value="Unassembled WGS sequence"/>
</dbReference>
<evidence type="ECO:0000256" key="3">
    <source>
        <dbReference type="ARBA" id="ARBA00022801"/>
    </source>
</evidence>
<dbReference type="SMART" id="SM00450">
    <property type="entry name" value="RHOD"/>
    <property type="match status" value="1"/>
</dbReference>
<dbReference type="SUPFAM" id="SSF52799">
    <property type="entry name" value="(Phosphotyrosine protein) phosphatases II"/>
    <property type="match status" value="1"/>
</dbReference>
<reference evidence="9" key="1">
    <citation type="submission" date="2023-03" db="EMBL/GenBank/DDBJ databases">
        <authorList>
            <person name="Steffen K."/>
            <person name="Cardenas P."/>
        </authorList>
    </citation>
    <scope>NUCLEOTIDE SEQUENCE</scope>
</reference>
<evidence type="ECO:0000313" key="9">
    <source>
        <dbReference type="EMBL" id="CAI8002482.1"/>
    </source>
</evidence>
<organism evidence="9 10">
    <name type="scientific">Geodia barretti</name>
    <name type="common">Barrett's horny sponge</name>
    <dbReference type="NCBI Taxonomy" id="519541"/>
    <lineage>
        <taxon>Eukaryota</taxon>
        <taxon>Metazoa</taxon>
        <taxon>Porifera</taxon>
        <taxon>Demospongiae</taxon>
        <taxon>Heteroscleromorpha</taxon>
        <taxon>Tetractinellida</taxon>
        <taxon>Astrophorina</taxon>
        <taxon>Geodiidae</taxon>
        <taxon>Geodia</taxon>
    </lineage>
</organism>
<dbReference type="PANTHER" id="PTHR10159:SF530">
    <property type="entry name" value="DUAL SPECIFICITY PROTEIN PHOSPHATASE DDB_G0271350-RELATED"/>
    <property type="match status" value="1"/>
</dbReference>
<dbReference type="SUPFAM" id="SSF52821">
    <property type="entry name" value="Rhodanese/Cell cycle control phosphatase"/>
    <property type="match status" value="1"/>
</dbReference>
<evidence type="ECO:0000256" key="5">
    <source>
        <dbReference type="SAM" id="MobiDB-lite"/>
    </source>
</evidence>
<comment type="similarity">
    <text evidence="1">Belongs to the protein-tyrosine phosphatase family. Non-receptor class dual specificity subfamily.</text>
</comment>
<dbReference type="Gene3D" id="3.40.250.10">
    <property type="entry name" value="Rhodanese-like domain"/>
    <property type="match status" value="1"/>
</dbReference>
<feature type="domain" description="Rhodanese" evidence="8">
    <location>
        <begin position="328"/>
        <end position="454"/>
    </location>
</feature>
<keyword evidence="4" id="KW-0904">Protein phosphatase</keyword>
<evidence type="ECO:0000256" key="2">
    <source>
        <dbReference type="ARBA" id="ARBA00013064"/>
    </source>
</evidence>
<accession>A0AA35R4Y7</accession>
<dbReference type="InterPro" id="IPR020422">
    <property type="entry name" value="TYR_PHOSPHATASE_DUAL_dom"/>
</dbReference>
<evidence type="ECO:0000259" key="6">
    <source>
        <dbReference type="PROSITE" id="PS50054"/>
    </source>
</evidence>
<dbReference type="PROSITE" id="PS50056">
    <property type="entry name" value="TYR_PHOSPHATASE_2"/>
    <property type="match status" value="1"/>
</dbReference>
<dbReference type="GO" id="GO:0005634">
    <property type="term" value="C:nucleus"/>
    <property type="evidence" value="ECO:0007669"/>
    <property type="project" value="TreeGrafter"/>
</dbReference>
<feature type="region of interest" description="Disordered" evidence="5">
    <location>
        <begin position="1"/>
        <end position="52"/>
    </location>
</feature>
<dbReference type="InterPro" id="IPR008343">
    <property type="entry name" value="MKP"/>
</dbReference>
<dbReference type="CDD" id="cd01446">
    <property type="entry name" value="DSP_MapKP"/>
    <property type="match status" value="1"/>
</dbReference>
<dbReference type="EMBL" id="CASHTH010000482">
    <property type="protein sequence ID" value="CAI8002482.1"/>
    <property type="molecule type" value="Genomic_DNA"/>
</dbReference>
<dbReference type="InterPro" id="IPR016130">
    <property type="entry name" value="Tyr_Pase_AS"/>
</dbReference>
<feature type="compositionally biased region" description="Basic and acidic residues" evidence="5">
    <location>
        <begin position="191"/>
        <end position="206"/>
    </location>
</feature>
<evidence type="ECO:0000313" key="10">
    <source>
        <dbReference type="Proteomes" id="UP001174909"/>
    </source>
</evidence>
<comment type="caution">
    <text evidence="9">The sequence shown here is derived from an EMBL/GenBank/DDBJ whole genome shotgun (WGS) entry which is preliminary data.</text>
</comment>
<dbReference type="InterPro" id="IPR000340">
    <property type="entry name" value="Dual-sp_phosphatase_cat-dom"/>
</dbReference>
<dbReference type="InterPro" id="IPR036873">
    <property type="entry name" value="Rhodanese-like_dom_sf"/>
</dbReference>
<dbReference type="PANTHER" id="PTHR10159">
    <property type="entry name" value="DUAL SPECIFICITY PROTEIN PHOSPHATASE"/>
    <property type="match status" value="1"/>
</dbReference>
<dbReference type="GO" id="GO:0017017">
    <property type="term" value="F:MAP kinase tyrosine/serine/threonine phosphatase activity"/>
    <property type="evidence" value="ECO:0007669"/>
    <property type="project" value="InterPro"/>
</dbReference>
<dbReference type="InterPro" id="IPR000387">
    <property type="entry name" value="Tyr_Pase_dom"/>
</dbReference>
<feature type="compositionally biased region" description="Acidic residues" evidence="5">
    <location>
        <begin position="1"/>
        <end position="32"/>
    </location>
</feature>
<dbReference type="GO" id="GO:0004725">
    <property type="term" value="F:protein tyrosine phosphatase activity"/>
    <property type="evidence" value="ECO:0007669"/>
    <property type="project" value="UniProtKB-EC"/>
</dbReference>
<dbReference type="PROSITE" id="PS50054">
    <property type="entry name" value="TYR_PHOSPHATASE_DUAL"/>
    <property type="match status" value="1"/>
</dbReference>
<feature type="region of interest" description="Disordered" evidence="5">
    <location>
        <begin position="182"/>
        <end position="212"/>
    </location>
</feature>
<dbReference type="SMART" id="SM00195">
    <property type="entry name" value="DSPc"/>
    <property type="match status" value="1"/>
</dbReference>
<feature type="domain" description="Tyrosine specific protein phosphatases" evidence="7">
    <location>
        <begin position="557"/>
        <end position="618"/>
    </location>
</feature>
<dbReference type="InterPro" id="IPR001763">
    <property type="entry name" value="Rhodanese-like_dom"/>
</dbReference>
<evidence type="ECO:0000259" key="8">
    <source>
        <dbReference type="PROSITE" id="PS50206"/>
    </source>
</evidence>
<proteinExistence type="inferred from homology"/>
<dbReference type="Pfam" id="PF08743">
    <property type="entry name" value="Nse4_C"/>
    <property type="match status" value="1"/>
</dbReference>
<dbReference type="PROSITE" id="PS50206">
    <property type="entry name" value="RHODANESE_3"/>
    <property type="match status" value="1"/>
</dbReference>
<keyword evidence="3" id="KW-0378">Hydrolase</keyword>
<dbReference type="Gene3D" id="3.90.190.10">
    <property type="entry name" value="Protein tyrosine phosphatase superfamily"/>
    <property type="match status" value="1"/>
</dbReference>
<sequence>MSESEEEAVASREEETEADEASGPDEGEEDKCEESGMADGSEWDPQVRREQRHTMRQIIRDVQESREDMTVPDDLVKNVKRMNSVFRDVVSTREAAIDAEGFQLLSAIGKEQAESSAGELVFDPIVFAEKLVTFMGGRRGDGSRNLEGLDWAKLGEKASACFTAPPSLNFLHGALDVDPIKTKQRQRLGRKKESSETTASKPRELTQFENEEESTTKDVAHLFYHLKRLCGDGRRRVHYFTCLVDPESFSHSVENMFHFAFLIKDGRAGIEIDEKEDQPYIYLPEGGKSQRKDKGQMIMSLDMAQWRCALSLTPVTPEQLALSHDNPSSSRHLLLDIRPSGQFCSGHIQGAENLNFSNILLRRLLKGVVKLETMLTSPELVERVCCRRYTTQLVLCDAGSSAAHCRPELLKHAEVLVNCLRERDATEGLQRGYSVQYVDGGYPAFTKQFPGLCRQSSSTPSSHVQISVSASLPVSLTSSSQRKLKLQSAPADDSDRYGPPVQILPHLILGCAKDSSNLSVLRQLGVTAVLNVSHNCPSLFQSQLQYMEIRVPDTYQADLLARLDEAFLFIDGVKASGGRVLVHCHAGVSRSATVCMAYVMKTLNYDLRSAYDFVKSKRSCVSPNLHFMGQLLEFEKRLGMRSLSQANCDPCGLSCVEEEERERPCSLPPSWVSKEKRRAVSTPASLEISPYTIPSRKPLLSPCWATPTNCSSLPSTPLPRYAAPPQNHNSPALHTRHIAHSCSLQSLALTPITTAAAQNSPRPVPESL</sequence>
<dbReference type="InterPro" id="IPR029021">
    <property type="entry name" value="Prot-tyrosine_phosphatase-like"/>
</dbReference>
<gene>
    <name evidence="9" type="ORF">GBAR_LOCUS3406</name>
</gene>